<proteinExistence type="predicted"/>
<keyword evidence="2" id="KW-1185">Reference proteome</keyword>
<gene>
    <name evidence="1" type="ORF">HPB48_021623</name>
</gene>
<dbReference type="Proteomes" id="UP000821853">
    <property type="component" value="Chromosome 2"/>
</dbReference>
<dbReference type="VEuPathDB" id="VectorBase:HLOH_056684"/>
<protein>
    <submittedName>
        <fullName evidence="1">Uncharacterized protein</fullName>
    </submittedName>
</protein>
<sequence length="97" mass="10422">MVAVLLSSLPEPASAGAPLPEEVVDVGPAEAAQIAKYLPLIQQIEAIERIKAVQQIKKGKGNTVPPFLPIVLALHHRSEQGGKKKKLRLLSRLFGGR</sequence>
<dbReference type="AlphaFoldDB" id="A0A9J6FU69"/>
<evidence type="ECO:0000313" key="2">
    <source>
        <dbReference type="Proteomes" id="UP000821853"/>
    </source>
</evidence>
<dbReference type="OrthoDB" id="6527044at2759"/>
<evidence type="ECO:0000313" key="1">
    <source>
        <dbReference type="EMBL" id="KAH9366850.1"/>
    </source>
</evidence>
<comment type="caution">
    <text evidence="1">The sequence shown here is derived from an EMBL/GenBank/DDBJ whole genome shotgun (WGS) entry which is preliminary data.</text>
</comment>
<accession>A0A9J6FU69</accession>
<organism evidence="1 2">
    <name type="scientific">Haemaphysalis longicornis</name>
    <name type="common">Bush tick</name>
    <dbReference type="NCBI Taxonomy" id="44386"/>
    <lineage>
        <taxon>Eukaryota</taxon>
        <taxon>Metazoa</taxon>
        <taxon>Ecdysozoa</taxon>
        <taxon>Arthropoda</taxon>
        <taxon>Chelicerata</taxon>
        <taxon>Arachnida</taxon>
        <taxon>Acari</taxon>
        <taxon>Parasitiformes</taxon>
        <taxon>Ixodida</taxon>
        <taxon>Ixodoidea</taxon>
        <taxon>Ixodidae</taxon>
        <taxon>Haemaphysalinae</taxon>
        <taxon>Haemaphysalis</taxon>
    </lineage>
</organism>
<dbReference type="EMBL" id="JABSTR010000004">
    <property type="protein sequence ID" value="KAH9366850.1"/>
    <property type="molecule type" value="Genomic_DNA"/>
</dbReference>
<reference evidence="1 2" key="1">
    <citation type="journal article" date="2020" name="Cell">
        <title>Large-Scale Comparative Analyses of Tick Genomes Elucidate Their Genetic Diversity and Vector Capacities.</title>
        <authorList>
            <consortium name="Tick Genome and Microbiome Consortium (TIGMIC)"/>
            <person name="Jia N."/>
            <person name="Wang J."/>
            <person name="Shi W."/>
            <person name="Du L."/>
            <person name="Sun Y."/>
            <person name="Zhan W."/>
            <person name="Jiang J.F."/>
            <person name="Wang Q."/>
            <person name="Zhang B."/>
            <person name="Ji P."/>
            <person name="Bell-Sakyi L."/>
            <person name="Cui X.M."/>
            <person name="Yuan T.T."/>
            <person name="Jiang B.G."/>
            <person name="Yang W.F."/>
            <person name="Lam T.T."/>
            <person name="Chang Q.C."/>
            <person name="Ding S.J."/>
            <person name="Wang X.J."/>
            <person name="Zhu J.G."/>
            <person name="Ruan X.D."/>
            <person name="Zhao L."/>
            <person name="Wei J.T."/>
            <person name="Ye R.Z."/>
            <person name="Que T.C."/>
            <person name="Du C.H."/>
            <person name="Zhou Y.H."/>
            <person name="Cheng J.X."/>
            <person name="Dai P.F."/>
            <person name="Guo W.B."/>
            <person name="Han X.H."/>
            <person name="Huang E.J."/>
            <person name="Li L.F."/>
            <person name="Wei W."/>
            <person name="Gao Y.C."/>
            <person name="Liu J.Z."/>
            <person name="Shao H.Z."/>
            <person name="Wang X."/>
            <person name="Wang C.C."/>
            <person name="Yang T.C."/>
            <person name="Huo Q.B."/>
            <person name="Li W."/>
            <person name="Chen H.Y."/>
            <person name="Chen S.E."/>
            <person name="Zhou L.G."/>
            <person name="Ni X.B."/>
            <person name="Tian J.H."/>
            <person name="Sheng Y."/>
            <person name="Liu T."/>
            <person name="Pan Y.S."/>
            <person name="Xia L.Y."/>
            <person name="Li J."/>
            <person name="Zhao F."/>
            <person name="Cao W.C."/>
        </authorList>
    </citation>
    <scope>NUCLEOTIDE SEQUENCE [LARGE SCALE GENOMIC DNA]</scope>
    <source>
        <strain evidence="1">HaeL-2018</strain>
    </source>
</reference>
<name>A0A9J6FU69_HAELO</name>